<feature type="domain" description="CoA carboxyltransferase C-terminal" evidence="11">
    <location>
        <begin position="1"/>
        <end position="235"/>
    </location>
</feature>
<dbReference type="PANTHER" id="PTHR42853:SF3">
    <property type="entry name" value="ACETYL-COENZYME A CARBOXYLASE CARBOXYL TRANSFERASE SUBUNIT ALPHA, CHLOROPLASTIC"/>
    <property type="match status" value="1"/>
</dbReference>
<dbReference type="EC" id="2.1.3.15" evidence="2"/>
<proteinExistence type="predicted"/>
<evidence type="ECO:0000256" key="9">
    <source>
        <dbReference type="ARBA" id="ARBA00023160"/>
    </source>
</evidence>
<keyword evidence="6" id="KW-0276">Fatty acid metabolism</keyword>
<reference evidence="12 13" key="1">
    <citation type="journal article" date="2021" name="Sci. Rep.">
        <title>The distribution of antibiotic resistance genes in chicken gut microbiota commensals.</title>
        <authorList>
            <person name="Juricova H."/>
            <person name="Matiasovicova J."/>
            <person name="Kubasova T."/>
            <person name="Cejkova D."/>
            <person name="Rychlik I."/>
        </authorList>
    </citation>
    <scope>NUCLEOTIDE SEQUENCE [LARGE SCALE GENOMIC DNA]</scope>
    <source>
        <strain evidence="12 13">An431b</strain>
    </source>
</reference>
<comment type="catalytic activity">
    <reaction evidence="10">
        <text>N(6)-carboxybiotinyl-L-lysyl-[protein] + acetyl-CoA = N(6)-biotinyl-L-lysyl-[protein] + malonyl-CoA</text>
        <dbReference type="Rhea" id="RHEA:54728"/>
        <dbReference type="Rhea" id="RHEA-COMP:10505"/>
        <dbReference type="Rhea" id="RHEA-COMP:10506"/>
        <dbReference type="ChEBI" id="CHEBI:57288"/>
        <dbReference type="ChEBI" id="CHEBI:57384"/>
        <dbReference type="ChEBI" id="CHEBI:83144"/>
        <dbReference type="ChEBI" id="CHEBI:83145"/>
        <dbReference type="EC" id="2.1.3.15"/>
    </reaction>
</comment>
<comment type="pathway">
    <text evidence="1">Lipid metabolism; malonyl-CoA biosynthesis; malonyl-CoA from acetyl-CoA: step 1/1.</text>
</comment>
<dbReference type="RefSeq" id="WP_205132300.1">
    <property type="nucleotide sequence ID" value="NZ_JACSNT010000001.1"/>
</dbReference>
<dbReference type="InterPro" id="IPR029045">
    <property type="entry name" value="ClpP/crotonase-like_dom_sf"/>
</dbReference>
<name>A0ABS2G877_9FIRM</name>
<dbReference type="PANTHER" id="PTHR42853">
    <property type="entry name" value="ACETYL-COENZYME A CARBOXYLASE CARBOXYL TRANSFERASE SUBUNIT ALPHA"/>
    <property type="match status" value="1"/>
</dbReference>
<evidence type="ECO:0000313" key="12">
    <source>
        <dbReference type="EMBL" id="MBM6876792.1"/>
    </source>
</evidence>
<evidence type="ECO:0000259" key="11">
    <source>
        <dbReference type="PROSITE" id="PS50989"/>
    </source>
</evidence>
<dbReference type="InterPro" id="IPR011763">
    <property type="entry name" value="COA_CT_C"/>
</dbReference>
<dbReference type="InterPro" id="IPR001095">
    <property type="entry name" value="Acetyl_CoA_COase_a_su"/>
</dbReference>
<dbReference type="Proteomes" id="UP000729290">
    <property type="component" value="Unassembled WGS sequence"/>
</dbReference>
<dbReference type="PROSITE" id="PS50989">
    <property type="entry name" value="COA_CT_CTER"/>
    <property type="match status" value="1"/>
</dbReference>
<evidence type="ECO:0000256" key="7">
    <source>
        <dbReference type="ARBA" id="ARBA00022840"/>
    </source>
</evidence>
<evidence type="ECO:0000256" key="3">
    <source>
        <dbReference type="ARBA" id="ARBA00022516"/>
    </source>
</evidence>
<keyword evidence="4" id="KW-0808">Transferase</keyword>
<keyword evidence="7" id="KW-0067">ATP-binding</keyword>
<keyword evidence="8" id="KW-0443">Lipid metabolism</keyword>
<evidence type="ECO:0000256" key="2">
    <source>
        <dbReference type="ARBA" id="ARBA00011883"/>
    </source>
</evidence>
<organism evidence="12 13">
    <name type="scientific">Anaerotignum lactatifermentans</name>
    <dbReference type="NCBI Taxonomy" id="160404"/>
    <lineage>
        <taxon>Bacteria</taxon>
        <taxon>Bacillati</taxon>
        <taxon>Bacillota</taxon>
        <taxon>Clostridia</taxon>
        <taxon>Lachnospirales</taxon>
        <taxon>Anaerotignaceae</taxon>
        <taxon>Anaerotignum</taxon>
    </lineage>
</organism>
<dbReference type="NCBIfam" id="NF041504">
    <property type="entry name" value="AccA_sub"/>
    <property type="match status" value="1"/>
</dbReference>
<evidence type="ECO:0000256" key="8">
    <source>
        <dbReference type="ARBA" id="ARBA00023098"/>
    </source>
</evidence>
<gene>
    <name evidence="12" type="ORF">H9X83_01270</name>
</gene>
<dbReference type="GO" id="GO:0003989">
    <property type="term" value="F:acetyl-CoA carboxylase activity"/>
    <property type="evidence" value="ECO:0007669"/>
    <property type="project" value="UniProtKB-EC"/>
</dbReference>
<sequence length="261" mass="29157">MTAYERLQAARDQNRPTSRAYIEQLFTEKLELHGDRKFADDEAIIGGIGYLGETPVTFIGIERGRDLQERIRCNFGCPMPEGYRKALRLMKQAEKFSRPVICFVDTSGAFCGEEAEERGQGQAIADNLLEMMRLKTPIITIVIGEGGSGGALALSVANKLYMLENSVFSVISPEGCASILWEDAKEAPAAAECLHITAEDMKHFGVAEEILKEDFDNFEQMCAEMKETLLADLKDLTAYSGEELSKIRYERFRKLGVYQEG</sequence>
<evidence type="ECO:0000256" key="5">
    <source>
        <dbReference type="ARBA" id="ARBA00022741"/>
    </source>
</evidence>
<evidence type="ECO:0000256" key="1">
    <source>
        <dbReference type="ARBA" id="ARBA00004956"/>
    </source>
</evidence>
<keyword evidence="5" id="KW-0547">Nucleotide-binding</keyword>
<comment type="caution">
    <text evidence="12">The sequence shown here is derived from an EMBL/GenBank/DDBJ whole genome shotgun (WGS) entry which is preliminary data.</text>
</comment>
<dbReference type="SUPFAM" id="SSF52096">
    <property type="entry name" value="ClpP/crotonase"/>
    <property type="match status" value="1"/>
</dbReference>
<evidence type="ECO:0000256" key="6">
    <source>
        <dbReference type="ARBA" id="ARBA00022832"/>
    </source>
</evidence>
<dbReference type="Gene3D" id="3.90.226.10">
    <property type="entry name" value="2-enoyl-CoA Hydratase, Chain A, domain 1"/>
    <property type="match status" value="1"/>
</dbReference>
<protein>
    <recommendedName>
        <fullName evidence="2">acetyl-CoA carboxytransferase</fullName>
        <ecNumber evidence="2">2.1.3.15</ecNumber>
    </recommendedName>
</protein>
<keyword evidence="12" id="KW-0436">Ligase</keyword>
<dbReference type="NCBIfam" id="NF004344">
    <property type="entry name" value="PRK05724.1"/>
    <property type="match status" value="1"/>
</dbReference>
<keyword evidence="13" id="KW-1185">Reference proteome</keyword>
<dbReference type="PRINTS" id="PR01069">
    <property type="entry name" value="ACCCTRFRASEA"/>
</dbReference>
<accession>A0ABS2G877</accession>
<dbReference type="NCBIfam" id="TIGR00513">
    <property type="entry name" value="accA"/>
    <property type="match status" value="1"/>
</dbReference>
<dbReference type="EMBL" id="JACSNV010000001">
    <property type="protein sequence ID" value="MBM6876792.1"/>
    <property type="molecule type" value="Genomic_DNA"/>
</dbReference>
<evidence type="ECO:0000256" key="4">
    <source>
        <dbReference type="ARBA" id="ARBA00022679"/>
    </source>
</evidence>
<dbReference type="Pfam" id="PF03255">
    <property type="entry name" value="ACCA"/>
    <property type="match status" value="1"/>
</dbReference>
<keyword evidence="3" id="KW-0444">Lipid biosynthesis</keyword>
<keyword evidence="9" id="KW-0275">Fatty acid biosynthesis</keyword>
<evidence type="ECO:0000256" key="10">
    <source>
        <dbReference type="ARBA" id="ARBA00049152"/>
    </source>
</evidence>
<evidence type="ECO:0000313" key="13">
    <source>
        <dbReference type="Proteomes" id="UP000729290"/>
    </source>
</evidence>